<keyword evidence="3" id="KW-1185">Reference proteome</keyword>
<reference evidence="2 3" key="1">
    <citation type="submission" date="2024-09" db="EMBL/GenBank/DDBJ databases">
        <authorList>
            <person name="Sun Q."/>
            <person name="Mori K."/>
        </authorList>
    </citation>
    <scope>NUCLEOTIDE SEQUENCE [LARGE SCALE GENOMIC DNA]</scope>
    <source>
        <strain evidence="2 3">JCM 4557</strain>
    </source>
</reference>
<gene>
    <name evidence="2" type="ORF">ACFH04_06480</name>
</gene>
<evidence type="ECO:0008006" key="4">
    <source>
        <dbReference type="Google" id="ProtNLM"/>
    </source>
</evidence>
<accession>A0ABV6TC83</accession>
<protein>
    <recommendedName>
        <fullName evidence="4">LytR/CpsA/Psr regulator C-terminal domain-containing protein</fullName>
    </recommendedName>
</protein>
<comment type="caution">
    <text evidence="2">The sequence shown here is derived from an EMBL/GenBank/DDBJ whole genome shotgun (WGS) entry which is preliminary data.</text>
</comment>
<evidence type="ECO:0000256" key="1">
    <source>
        <dbReference type="SAM" id="MobiDB-lite"/>
    </source>
</evidence>
<feature type="compositionally biased region" description="Low complexity" evidence="1">
    <location>
        <begin position="131"/>
        <end position="140"/>
    </location>
</feature>
<sequence length="176" mass="18712">MDMGQGAEKADAILQQALGDITPPLRWNHGPSNDIACSNILGKGTGTGTVKRRIIILTKVSAERRGSLLGIIERSWKARGYKINNVNPSKDMPAIDATTPDKFQISVEVGATGQFGFSAATPCFTQTDNIPNPTTTPNTPQRDVPFPAPADIHDDFWSATASGSPDAQHTSPATGR</sequence>
<evidence type="ECO:0000313" key="3">
    <source>
        <dbReference type="Proteomes" id="UP001589887"/>
    </source>
</evidence>
<dbReference type="Proteomes" id="UP001589887">
    <property type="component" value="Unassembled WGS sequence"/>
</dbReference>
<name>A0ABV6TC83_9ACTN</name>
<proteinExistence type="predicted"/>
<evidence type="ECO:0000313" key="2">
    <source>
        <dbReference type="EMBL" id="MFC0843385.1"/>
    </source>
</evidence>
<feature type="region of interest" description="Disordered" evidence="1">
    <location>
        <begin position="126"/>
        <end position="176"/>
    </location>
</feature>
<dbReference type="RefSeq" id="WP_394317175.1">
    <property type="nucleotide sequence ID" value="NZ_JBHMQV010000004.1"/>
</dbReference>
<feature type="compositionally biased region" description="Polar residues" evidence="1">
    <location>
        <begin position="159"/>
        <end position="176"/>
    </location>
</feature>
<dbReference type="EMBL" id="JBHMQV010000004">
    <property type="protein sequence ID" value="MFC0843385.1"/>
    <property type="molecule type" value="Genomic_DNA"/>
</dbReference>
<organism evidence="2 3">
    <name type="scientific">Streptomyces noboritoensis</name>
    <dbReference type="NCBI Taxonomy" id="67337"/>
    <lineage>
        <taxon>Bacteria</taxon>
        <taxon>Bacillati</taxon>
        <taxon>Actinomycetota</taxon>
        <taxon>Actinomycetes</taxon>
        <taxon>Kitasatosporales</taxon>
        <taxon>Streptomycetaceae</taxon>
        <taxon>Streptomyces</taxon>
    </lineage>
</organism>